<dbReference type="Pfam" id="PF06745">
    <property type="entry name" value="ATPase"/>
    <property type="match status" value="2"/>
</dbReference>
<evidence type="ECO:0000256" key="7">
    <source>
        <dbReference type="ARBA" id="ARBA00022801"/>
    </source>
</evidence>
<dbReference type="PIRSF" id="PIRSF039117">
    <property type="entry name" value="KaiC"/>
    <property type="match status" value="1"/>
</dbReference>
<name>A0A1H9YL66_9GAMM</name>
<protein>
    <recommendedName>
        <fullName evidence="1">non-specific serine/threonine protein kinase</fullName>
        <ecNumber evidence="1">2.7.11.1</ecNumber>
    </recommendedName>
</protein>
<evidence type="ECO:0000256" key="8">
    <source>
        <dbReference type="ARBA" id="ARBA00023125"/>
    </source>
</evidence>
<dbReference type="AlphaFoldDB" id="A0A1H9YL66"/>
<keyword evidence="7" id="KW-0378">Hydrolase</keyword>
<dbReference type="SUPFAM" id="SSF52540">
    <property type="entry name" value="P-loop containing nucleoside triphosphate hydrolases"/>
    <property type="match status" value="2"/>
</dbReference>
<dbReference type="InterPro" id="IPR014774">
    <property type="entry name" value="KaiC-like_dom"/>
</dbReference>
<dbReference type="PANTHER" id="PTHR42926:SF1">
    <property type="entry name" value="CIRCADIAN CLOCK OSCILLATOR PROTEIN KAIC 1"/>
    <property type="match status" value="1"/>
</dbReference>
<dbReference type="InterPro" id="IPR010624">
    <property type="entry name" value="KaiC_dom"/>
</dbReference>
<feature type="domain" description="RecA family profile 1" evidence="10">
    <location>
        <begin position="237"/>
        <end position="277"/>
    </location>
</feature>
<keyword evidence="3" id="KW-0808">Transferase</keyword>
<dbReference type="PROSITE" id="PS51146">
    <property type="entry name" value="KAIC"/>
    <property type="match status" value="2"/>
</dbReference>
<keyword evidence="2" id="KW-0597">Phosphoprotein</keyword>
<evidence type="ECO:0000313" key="12">
    <source>
        <dbReference type="EMBL" id="SES69764.1"/>
    </source>
</evidence>
<organism evidence="12 13">
    <name type="scientific">Marinobacter segnicrescens</name>
    <dbReference type="NCBI Taxonomy" id="430453"/>
    <lineage>
        <taxon>Bacteria</taxon>
        <taxon>Pseudomonadati</taxon>
        <taxon>Pseudomonadota</taxon>
        <taxon>Gammaproteobacteria</taxon>
        <taxon>Pseudomonadales</taxon>
        <taxon>Marinobacteraceae</taxon>
        <taxon>Marinobacter</taxon>
    </lineage>
</organism>
<dbReference type="InterPro" id="IPR027417">
    <property type="entry name" value="P-loop_NTPase"/>
</dbReference>
<keyword evidence="6" id="KW-0418">Kinase</keyword>
<dbReference type="SMART" id="SM00382">
    <property type="entry name" value="AAA"/>
    <property type="match status" value="2"/>
</dbReference>
<dbReference type="GO" id="GO:0006281">
    <property type="term" value="P:DNA repair"/>
    <property type="evidence" value="ECO:0007669"/>
    <property type="project" value="UniProtKB-KW"/>
</dbReference>
<evidence type="ECO:0000256" key="2">
    <source>
        <dbReference type="ARBA" id="ARBA00022553"/>
    </source>
</evidence>
<dbReference type="EC" id="2.7.11.1" evidence="1"/>
<feature type="domain" description="KaiC" evidence="11">
    <location>
        <begin position="3"/>
        <end position="237"/>
    </location>
</feature>
<dbReference type="Proteomes" id="UP000198762">
    <property type="component" value="Unassembled WGS sequence"/>
</dbReference>
<feature type="domain" description="KaiC" evidence="11">
    <location>
        <begin position="239"/>
        <end position="477"/>
    </location>
</feature>
<accession>A0A1H9YL66</accession>
<gene>
    <name evidence="12" type="ORF">SAMN04487962_101225</name>
</gene>
<dbReference type="InterPro" id="IPR030665">
    <property type="entry name" value="KaiC"/>
</dbReference>
<proteinExistence type="predicted"/>
<dbReference type="GO" id="GO:0005524">
    <property type="term" value="F:ATP binding"/>
    <property type="evidence" value="ECO:0007669"/>
    <property type="project" value="InterPro"/>
</dbReference>
<keyword evidence="5" id="KW-0227">DNA damage</keyword>
<evidence type="ECO:0000256" key="9">
    <source>
        <dbReference type="ARBA" id="ARBA00023204"/>
    </source>
</evidence>
<evidence type="ECO:0000256" key="4">
    <source>
        <dbReference type="ARBA" id="ARBA00022737"/>
    </source>
</evidence>
<dbReference type="GO" id="GO:0140664">
    <property type="term" value="F:ATP-dependent DNA damage sensor activity"/>
    <property type="evidence" value="ECO:0007669"/>
    <property type="project" value="InterPro"/>
</dbReference>
<keyword evidence="9" id="KW-0234">DNA repair</keyword>
<dbReference type="GO" id="GO:0003677">
    <property type="term" value="F:DNA binding"/>
    <property type="evidence" value="ECO:0007669"/>
    <property type="project" value="UniProtKB-KW"/>
</dbReference>
<dbReference type="Gene3D" id="3.40.50.300">
    <property type="entry name" value="P-loop containing nucleotide triphosphate hydrolases"/>
    <property type="match status" value="2"/>
</dbReference>
<dbReference type="PANTHER" id="PTHR42926">
    <property type="match status" value="1"/>
</dbReference>
<keyword evidence="4" id="KW-0677">Repeat</keyword>
<evidence type="ECO:0000313" key="13">
    <source>
        <dbReference type="Proteomes" id="UP000198762"/>
    </source>
</evidence>
<dbReference type="PROSITE" id="PS50162">
    <property type="entry name" value="RECA_2"/>
    <property type="match status" value="1"/>
</dbReference>
<evidence type="ECO:0000256" key="3">
    <source>
        <dbReference type="ARBA" id="ARBA00022679"/>
    </source>
</evidence>
<dbReference type="GO" id="GO:0004674">
    <property type="term" value="F:protein serine/threonine kinase activity"/>
    <property type="evidence" value="ECO:0007669"/>
    <property type="project" value="UniProtKB-EC"/>
</dbReference>
<dbReference type="EMBL" id="FOHZ01000001">
    <property type="protein sequence ID" value="SES69764.1"/>
    <property type="molecule type" value="Genomic_DNA"/>
</dbReference>
<dbReference type="GO" id="GO:0016787">
    <property type="term" value="F:hydrolase activity"/>
    <property type="evidence" value="ECO:0007669"/>
    <property type="project" value="UniProtKB-KW"/>
</dbReference>
<evidence type="ECO:0000256" key="5">
    <source>
        <dbReference type="ARBA" id="ARBA00022763"/>
    </source>
</evidence>
<evidence type="ECO:0000256" key="1">
    <source>
        <dbReference type="ARBA" id="ARBA00012513"/>
    </source>
</evidence>
<keyword evidence="13" id="KW-1185">Reference proteome</keyword>
<dbReference type="RefSeq" id="WP_177185958.1">
    <property type="nucleotide sequence ID" value="NZ_FOHZ01000001.1"/>
</dbReference>
<reference evidence="13" key="1">
    <citation type="submission" date="2016-10" db="EMBL/GenBank/DDBJ databases">
        <authorList>
            <person name="Varghese N."/>
            <person name="Submissions S."/>
        </authorList>
    </citation>
    <scope>NUCLEOTIDE SEQUENCE [LARGE SCALE GENOMIC DNA]</scope>
    <source>
        <strain evidence="13">CGMCC 1.6489</strain>
    </source>
</reference>
<keyword evidence="8" id="KW-0238">DNA-binding</keyword>
<evidence type="ECO:0000259" key="10">
    <source>
        <dbReference type="PROSITE" id="PS50162"/>
    </source>
</evidence>
<sequence>MAERVSTGIPGLDEIMHGGMIAQRTYMVNGDAGSGKTTLSLHFLAQRQDQDTLYITFNKNSSTIEWLADTLGLTSPNLHFVDLSPGDIDDEVEAAFDLLPSSELGIRPVLQRIREAVSEHQPARIVIEPLSSLLYLAPDRYQFRRQCHALFDYLTGTGATVLFTAEAGQIPGDADGDLRFICDGVIELQSMREGRSISVSKFRGSGFADGVHFLRLSPEGMQVFPRLVPEDHSQAFSPDLLSSGIPEMDQILHGGINRGTVTIIAGPTGVGKTTLGMEFVMAAVGRGERSVVYTFEEDAQTMLARCRSIGMPVDRLLERDDLNVTPIEPMRYSPDELALLVRQEVEQRGARTVMLDSSSGYQMSVSRLSVAGDEIIERLHALCRYLTGMGVTVLIINETPMIASENVQPTDPRISHLGDTLILLRYLEFQGEVRKTVGVLKKRTGDFEKSLREFEVTPTGLWVGAPLHHLQGILRGLPWSPRNHKTPTQSLS</sequence>
<evidence type="ECO:0000259" key="11">
    <source>
        <dbReference type="PROSITE" id="PS51146"/>
    </source>
</evidence>
<dbReference type="InterPro" id="IPR003593">
    <property type="entry name" value="AAA+_ATPase"/>
</dbReference>
<dbReference type="InterPro" id="IPR051347">
    <property type="entry name" value="Circadian_clock_KaiC-rel"/>
</dbReference>
<dbReference type="STRING" id="430453.SAMN04487962_101225"/>
<evidence type="ECO:0000256" key="6">
    <source>
        <dbReference type="ARBA" id="ARBA00022777"/>
    </source>
</evidence>
<dbReference type="InterPro" id="IPR020588">
    <property type="entry name" value="RecA_ATP-bd"/>
</dbReference>